<accession>A0AAN6UV40</accession>
<keyword evidence="4" id="KW-1185">Reference proteome</keyword>
<reference evidence="3" key="1">
    <citation type="journal article" date="2023" name="Mol. Phylogenet. Evol.">
        <title>Genome-scale phylogeny and comparative genomics of the fungal order Sordariales.</title>
        <authorList>
            <person name="Hensen N."/>
            <person name="Bonometti L."/>
            <person name="Westerberg I."/>
            <person name="Brannstrom I.O."/>
            <person name="Guillou S."/>
            <person name="Cros-Aarteil S."/>
            <person name="Calhoun S."/>
            <person name="Haridas S."/>
            <person name="Kuo A."/>
            <person name="Mondo S."/>
            <person name="Pangilinan J."/>
            <person name="Riley R."/>
            <person name="LaButti K."/>
            <person name="Andreopoulos B."/>
            <person name="Lipzen A."/>
            <person name="Chen C."/>
            <person name="Yan M."/>
            <person name="Daum C."/>
            <person name="Ng V."/>
            <person name="Clum A."/>
            <person name="Steindorff A."/>
            <person name="Ohm R.A."/>
            <person name="Martin F."/>
            <person name="Silar P."/>
            <person name="Natvig D.O."/>
            <person name="Lalanne C."/>
            <person name="Gautier V."/>
            <person name="Ament-Velasquez S.L."/>
            <person name="Kruys A."/>
            <person name="Hutchinson M.I."/>
            <person name="Powell A.J."/>
            <person name="Barry K."/>
            <person name="Miller A.N."/>
            <person name="Grigoriev I.V."/>
            <person name="Debuchy R."/>
            <person name="Gladieux P."/>
            <person name="Hiltunen Thoren M."/>
            <person name="Johannesson H."/>
        </authorList>
    </citation>
    <scope>NUCLEOTIDE SEQUENCE</scope>
    <source>
        <strain evidence="3">CBS 141.50</strain>
    </source>
</reference>
<dbReference type="AlphaFoldDB" id="A0AAN6UV40"/>
<evidence type="ECO:0000256" key="2">
    <source>
        <dbReference type="SAM" id="MobiDB-lite"/>
    </source>
</evidence>
<name>A0AAN6UV40_9PEZI</name>
<feature type="region of interest" description="Disordered" evidence="2">
    <location>
        <begin position="44"/>
        <end position="66"/>
    </location>
</feature>
<dbReference type="EMBL" id="MU853650">
    <property type="protein sequence ID" value="KAK4139758.1"/>
    <property type="molecule type" value="Genomic_DNA"/>
</dbReference>
<feature type="compositionally biased region" description="Basic and acidic residues" evidence="2">
    <location>
        <begin position="174"/>
        <end position="185"/>
    </location>
</feature>
<protein>
    <submittedName>
        <fullName evidence="3">Uncharacterized protein</fullName>
    </submittedName>
</protein>
<keyword evidence="1" id="KW-0175">Coiled coil</keyword>
<organism evidence="3 4">
    <name type="scientific">Dichotomopilus funicola</name>
    <dbReference type="NCBI Taxonomy" id="1934379"/>
    <lineage>
        <taxon>Eukaryota</taxon>
        <taxon>Fungi</taxon>
        <taxon>Dikarya</taxon>
        <taxon>Ascomycota</taxon>
        <taxon>Pezizomycotina</taxon>
        <taxon>Sordariomycetes</taxon>
        <taxon>Sordariomycetidae</taxon>
        <taxon>Sordariales</taxon>
        <taxon>Chaetomiaceae</taxon>
        <taxon>Dichotomopilus</taxon>
    </lineage>
</organism>
<sequence length="185" mass="20897">MTTGEDGNESYLEGSQIDEARKAYHKASELADDATEEYRRMERLIPRRGRQLSGPNAAYGDGKGSRQRNVNYTAAEQREMCGHAKKAFHYRKAEFKLRRVASKKYGTVVIKRHKQTGFDSPAGHWKQVDGKRENAGSWWDAAYEHREMAIYLGCQEGEISPVPSWGSSDSSPESPERELPDQSLG</sequence>
<feature type="coiled-coil region" evidence="1">
    <location>
        <begin position="17"/>
        <end position="44"/>
    </location>
</feature>
<gene>
    <name evidence="3" type="ORF">C8A04DRAFT_32722</name>
</gene>
<comment type="caution">
    <text evidence="3">The sequence shown here is derived from an EMBL/GenBank/DDBJ whole genome shotgun (WGS) entry which is preliminary data.</text>
</comment>
<reference evidence="3" key="2">
    <citation type="submission" date="2023-05" db="EMBL/GenBank/DDBJ databases">
        <authorList>
            <consortium name="Lawrence Berkeley National Laboratory"/>
            <person name="Steindorff A."/>
            <person name="Hensen N."/>
            <person name="Bonometti L."/>
            <person name="Westerberg I."/>
            <person name="Brannstrom I.O."/>
            <person name="Guillou S."/>
            <person name="Cros-Aarteil S."/>
            <person name="Calhoun S."/>
            <person name="Haridas S."/>
            <person name="Kuo A."/>
            <person name="Mondo S."/>
            <person name="Pangilinan J."/>
            <person name="Riley R."/>
            <person name="Labutti K."/>
            <person name="Andreopoulos B."/>
            <person name="Lipzen A."/>
            <person name="Chen C."/>
            <person name="Yanf M."/>
            <person name="Daum C."/>
            <person name="Ng V."/>
            <person name="Clum A."/>
            <person name="Ohm R."/>
            <person name="Martin F."/>
            <person name="Silar P."/>
            <person name="Natvig D."/>
            <person name="Lalanne C."/>
            <person name="Gautier V."/>
            <person name="Ament-Velasquez S.L."/>
            <person name="Kruys A."/>
            <person name="Hutchinson M.I."/>
            <person name="Powell A.J."/>
            <person name="Barry K."/>
            <person name="Miller A.N."/>
            <person name="Grigoriev I.V."/>
            <person name="Debuchy R."/>
            <person name="Gladieux P."/>
            <person name="Thoren M.H."/>
            <person name="Johannesson H."/>
        </authorList>
    </citation>
    <scope>NUCLEOTIDE SEQUENCE</scope>
    <source>
        <strain evidence="3">CBS 141.50</strain>
    </source>
</reference>
<proteinExistence type="predicted"/>
<dbReference type="GeneID" id="87818807"/>
<dbReference type="RefSeq" id="XP_062633129.1">
    <property type="nucleotide sequence ID" value="XM_062782194.1"/>
</dbReference>
<evidence type="ECO:0000313" key="3">
    <source>
        <dbReference type="EMBL" id="KAK4139758.1"/>
    </source>
</evidence>
<feature type="region of interest" description="Disordered" evidence="2">
    <location>
        <begin position="161"/>
        <end position="185"/>
    </location>
</feature>
<dbReference type="Proteomes" id="UP001302676">
    <property type="component" value="Unassembled WGS sequence"/>
</dbReference>
<feature type="compositionally biased region" description="Low complexity" evidence="2">
    <location>
        <begin position="161"/>
        <end position="173"/>
    </location>
</feature>
<evidence type="ECO:0000313" key="4">
    <source>
        <dbReference type="Proteomes" id="UP001302676"/>
    </source>
</evidence>
<evidence type="ECO:0000256" key="1">
    <source>
        <dbReference type="SAM" id="Coils"/>
    </source>
</evidence>